<evidence type="ECO:0000256" key="2">
    <source>
        <dbReference type="ARBA" id="ARBA00004370"/>
    </source>
</evidence>
<protein>
    <recommendedName>
        <fullName evidence="3">histidine kinase</fullName>
        <ecNumber evidence="3">2.7.13.3</ecNumber>
    </recommendedName>
</protein>
<evidence type="ECO:0000256" key="8">
    <source>
        <dbReference type="ARBA" id="ARBA00022989"/>
    </source>
</evidence>
<dbReference type="EMBL" id="BTFW01000001">
    <property type="protein sequence ID" value="GMM60824.1"/>
    <property type="molecule type" value="Genomic_DNA"/>
</dbReference>
<reference evidence="12 13" key="1">
    <citation type="submission" date="2023-06" db="EMBL/GenBank/DDBJ databases">
        <title>Draft genome sequence of Novosphingobium sp. strain IK01.</title>
        <authorList>
            <person name="Hatamoto M."/>
            <person name="Ikarashi T."/>
            <person name="Yamaguchi T."/>
        </authorList>
    </citation>
    <scope>NUCLEOTIDE SEQUENCE [LARGE SCALE GENOMIC DNA]</scope>
    <source>
        <strain evidence="12 13">IK01</strain>
    </source>
</reference>
<keyword evidence="7" id="KW-0418">Kinase</keyword>
<dbReference type="CDD" id="cd00075">
    <property type="entry name" value="HATPase"/>
    <property type="match status" value="1"/>
</dbReference>
<dbReference type="Proteomes" id="UP001187221">
    <property type="component" value="Unassembled WGS sequence"/>
</dbReference>
<evidence type="ECO:0000256" key="10">
    <source>
        <dbReference type="SAM" id="Phobius"/>
    </source>
</evidence>
<evidence type="ECO:0000256" key="9">
    <source>
        <dbReference type="ARBA" id="ARBA00023136"/>
    </source>
</evidence>
<dbReference type="InterPro" id="IPR004358">
    <property type="entry name" value="Sig_transdc_His_kin-like_C"/>
</dbReference>
<dbReference type="SUPFAM" id="SSF47384">
    <property type="entry name" value="Homodimeric domain of signal transducing histidine kinase"/>
    <property type="match status" value="1"/>
</dbReference>
<dbReference type="InterPro" id="IPR036097">
    <property type="entry name" value="HisK_dim/P_sf"/>
</dbReference>
<dbReference type="InterPro" id="IPR036890">
    <property type="entry name" value="HATPase_C_sf"/>
</dbReference>
<dbReference type="InterPro" id="IPR013727">
    <property type="entry name" value="2CSK_N"/>
</dbReference>
<dbReference type="SMART" id="SM00387">
    <property type="entry name" value="HATPase_c"/>
    <property type="match status" value="1"/>
</dbReference>
<dbReference type="SUPFAM" id="SSF55874">
    <property type="entry name" value="ATPase domain of HSP90 chaperone/DNA topoisomerase II/histidine kinase"/>
    <property type="match status" value="1"/>
</dbReference>
<dbReference type="Gene3D" id="1.10.287.130">
    <property type="match status" value="1"/>
</dbReference>
<feature type="transmembrane region" description="Helical" evidence="10">
    <location>
        <begin position="191"/>
        <end position="214"/>
    </location>
</feature>
<dbReference type="Pfam" id="PF02518">
    <property type="entry name" value="HATPase_c"/>
    <property type="match status" value="1"/>
</dbReference>
<dbReference type="InterPro" id="IPR005467">
    <property type="entry name" value="His_kinase_dom"/>
</dbReference>
<dbReference type="Pfam" id="PF08521">
    <property type="entry name" value="2CSK_N"/>
    <property type="match status" value="1"/>
</dbReference>
<keyword evidence="9 10" id="KW-0472">Membrane</keyword>
<dbReference type="RefSeq" id="WP_317974588.1">
    <property type="nucleotide sequence ID" value="NZ_BTFW01000001.1"/>
</dbReference>
<evidence type="ECO:0000313" key="13">
    <source>
        <dbReference type="Proteomes" id="UP001187221"/>
    </source>
</evidence>
<dbReference type="CDD" id="cd00082">
    <property type="entry name" value="HisKA"/>
    <property type="match status" value="1"/>
</dbReference>
<dbReference type="Pfam" id="PF00512">
    <property type="entry name" value="HisKA"/>
    <property type="match status" value="1"/>
</dbReference>
<keyword evidence="13" id="KW-1185">Reference proteome</keyword>
<dbReference type="SMART" id="SM00388">
    <property type="entry name" value="HisKA"/>
    <property type="match status" value="1"/>
</dbReference>
<evidence type="ECO:0000256" key="7">
    <source>
        <dbReference type="ARBA" id="ARBA00022777"/>
    </source>
</evidence>
<keyword evidence="5" id="KW-0808">Transferase</keyword>
<dbReference type="PANTHER" id="PTHR45436:SF5">
    <property type="entry name" value="SENSOR HISTIDINE KINASE TRCS"/>
    <property type="match status" value="1"/>
</dbReference>
<evidence type="ECO:0000256" key="5">
    <source>
        <dbReference type="ARBA" id="ARBA00022679"/>
    </source>
</evidence>
<comment type="caution">
    <text evidence="12">The sequence shown here is derived from an EMBL/GenBank/DDBJ whole genome shotgun (WGS) entry which is preliminary data.</text>
</comment>
<dbReference type="InterPro" id="IPR050428">
    <property type="entry name" value="TCS_sensor_his_kinase"/>
</dbReference>
<dbReference type="InterPro" id="IPR003594">
    <property type="entry name" value="HATPase_dom"/>
</dbReference>
<dbReference type="PRINTS" id="PR00344">
    <property type="entry name" value="BCTRLSENSOR"/>
</dbReference>
<organism evidence="12 13">
    <name type="scientific">Novosphingobium pituita</name>
    <dbReference type="NCBI Taxonomy" id="3056842"/>
    <lineage>
        <taxon>Bacteria</taxon>
        <taxon>Pseudomonadati</taxon>
        <taxon>Pseudomonadota</taxon>
        <taxon>Alphaproteobacteria</taxon>
        <taxon>Sphingomonadales</taxon>
        <taxon>Sphingomonadaceae</taxon>
        <taxon>Novosphingobium</taxon>
    </lineage>
</organism>
<dbReference type="InterPro" id="IPR003661">
    <property type="entry name" value="HisK_dim/P_dom"/>
</dbReference>
<evidence type="ECO:0000256" key="4">
    <source>
        <dbReference type="ARBA" id="ARBA00022553"/>
    </source>
</evidence>
<evidence type="ECO:0000256" key="6">
    <source>
        <dbReference type="ARBA" id="ARBA00022692"/>
    </source>
</evidence>
<dbReference type="PROSITE" id="PS50109">
    <property type="entry name" value="HIS_KIN"/>
    <property type="match status" value="1"/>
</dbReference>
<dbReference type="Gene3D" id="3.30.565.10">
    <property type="entry name" value="Histidine kinase-like ATPase, C-terminal domain"/>
    <property type="match status" value="1"/>
</dbReference>
<evidence type="ECO:0000259" key="11">
    <source>
        <dbReference type="PROSITE" id="PS50109"/>
    </source>
</evidence>
<keyword evidence="4" id="KW-0597">Phosphoprotein</keyword>
<evidence type="ECO:0000256" key="1">
    <source>
        <dbReference type="ARBA" id="ARBA00000085"/>
    </source>
</evidence>
<evidence type="ECO:0000313" key="12">
    <source>
        <dbReference type="EMBL" id="GMM60824.1"/>
    </source>
</evidence>
<comment type="catalytic activity">
    <reaction evidence="1">
        <text>ATP + protein L-histidine = ADP + protein N-phospho-L-histidine.</text>
        <dbReference type="EC" id="2.7.13.3"/>
    </reaction>
</comment>
<sequence length="535" mass="57495">MASLRSRLTAAVMVPLLALAVTFGGITCWMIERSGALTSDRILVGSARVLSRAVDAGEGVRADLLPLAVHLLQRRSAPVTLYSIWDGERLVAGTRGLVPPSHYEARTGRWTTRVPAASFPRTFRNTHLTAGYVDTRDAQGVVQPAYLRDAMLGDKPVRVATEVRRLHRNGHAVVVQVADFTDDRAAYLQTYFLRVVGAGVLIAMMAVVLFYGAITWGLRPFASLTGQIETARREPPPQFRLKLAEDAPREALLLAGSFNALLARTERAVDSLRQFTANASHQMRTPLAVVRVHLDVLERYGAQSPRGAMALADIGHAVASLERLLLQLIALARTEEQGIAPDSRFDLAALAADLLATRAVSMPEDGATDLGFEGEGPVWAFGHGLLAAEMIGNLLDNAIRYGRQGGVVTLRVRACEGIARIEVEDDGPGIAPDERERVFDRFYRGRVDGGARPSGSGLGLSIVRALGERMGAQVALSSGAGGRGLLATVDFRAAELLADEETACRDARDKGLFPVDGRAPCPPARPREMAGMTAC</sequence>
<name>A0ABQ6P8T0_9SPHN</name>
<keyword evidence="6 10" id="KW-0812">Transmembrane</keyword>
<dbReference type="PANTHER" id="PTHR45436">
    <property type="entry name" value="SENSOR HISTIDINE KINASE YKOH"/>
    <property type="match status" value="1"/>
</dbReference>
<gene>
    <name evidence="12" type="ORF">NUTIK01_16010</name>
</gene>
<feature type="domain" description="Histidine kinase" evidence="11">
    <location>
        <begin position="278"/>
        <end position="495"/>
    </location>
</feature>
<comment type="subcellular location">
    <subcellularLocation>
        <location evidence="2">Membrane</location>
    </subcellularLocation>
</comment>
<dbReference type="EC" id="2.7.13.3" evidence="3"/>
<proteinExistence type="predicted"/>
<accession>A0ABQ6P8T0</accession>
<keyword evidence="8 10" id="KW-1133">Transmembrane helix</keyword>
<evidence type="ECO:0000256" key="3">
    <source>
        <dbReference type="ARBA" id="ARBA00012438"/>
    </source>
</evidence>